<evidence type="ECO:0000313" key="3">
    <source>
        <dbReference type="Proteomes" id="UP001431235"/>
    </source>
</evidence>
<dbReference type="Proteomes" id="UP001431235">
    <property type="component" value="Unassembled WGS sequence"/>
</dbReference>
<keyword evidence="3" id="KW-1185">Reference proteome</keyword>
<dbReference type="EMBL" id="JAIKTS010000006">
    <property type="protein sequence ID" value="MCL7715791.1"/>
    <property type="molecule type" value="Genomic_DNA"/>
</dbReference>
<evidence type="ECO:0000256" key="1">
    <source>
        <dbReference type="SAM" id="SignalP"/>
    </source>
</evidence>
<dbReference type="PROSITE" id="PS51257">
    <property type="entry name" value="PROKAR_LIPOPROTEIN"/>
    <property type="match status" value="1"/>
</dbReference>
<feature type="signal peptide" evidence="1">
    <location>
        <begin position="1"/>
        <end position="22"/>
    </location>
</feature>
<feature type="chain" id="PRO_5047371339" evidence="1">
    <location>
        <begin position="23"/>
        <end position="48"/>
    </location>
</feature>
<name>A0ABT0SKY7_9GAMM</name>
<protein>
    <submittedName>
        <fullName evidence="2">Uncharacterized protein</fullName>
    </submittedName>
</protein>
<reference evidence="2 3" key="1">
    <citation type="submission" date="2021-08" db="EMBL/GenBank/DDBJ databases">
        <title>Novel members of of the genus Stenotrophomonas from differernt environment.</title>
        <authorList>
            <person name="Deng Y."/>
        </authorList>
    </citation>
    <scope>NUCLEOTIDE SEQUENCE [LARGE SCALE GENOMIC DNA]</scope>
    <source>
        <strain evidence="2 3">CPCC 101365</strain>
    </source>
</reference>
<sequence length="48" mass="5062">MRRLSRSLLALALCLSAGGCIAPFKVKLQTAVHAPDRMPATDGTRVAP</sequence>
<organism evidence="2 3">
    <name type="scientific">Stenotrophomonas mori</name>
    <dbReference type="NCBI Taxonomy" id="2871096"/>
    <lineage>
        <taxon>Bacteria</taxon>
        <taxon>Pseudomonadati</taxon>
        <taxon>Pseudomonadota</taxon>
        <taxon>Gammaproteobacteria</taxon>
        <taxon>Lysobacterales</taxon>
        <taxon>Lysobacteraceae</taxon>
        <taxon>Stenotrophomonas</taxon>
    </lineage>
</organism>
<keyword evidence="1" id="KW-0732">Signal</keyword>
<dbReference type="RefSeq" id="WP_250065272.1">
    <property type="nucleotide sequence ID" value="NZ_JAIKTS010000006.1"/>
</dbReference>
<proteinExistence type="predicted"/>
<comment type="caution">
    <text evidence="2">The sequence shown here is derived from an EMBL/GenBank/DDBJ whole genome shotgun (WGS) entry which is preliminary data.</text>
</comment>
<evidence type="ECO:0000313" key="2">
    <source>
        <dbReference type="EMBL" id="MCL7715791.1"/>
    </source>
</evidence>
<accession>A0ABT0SKY7</accession>
<gene>
    <name evidence="2" type="ORF">K5L01_14190</name>
</gene>